<dbReference type="Proteomes" id="UP001230268">
    <property type="component" value="Unassembled WGS sequence"/>
</dbReference>
<reference evidence="2" key="1">
    <citation type="submission" date="2023-08" db="EMBL/GenBank/DDBJ databases">
        <title>Draft sequence of the Babesia gibsoni genome.</title>
        <authorList>
            <person name="Yamagishi J.Y."/>
            <person name="Xuan X.X."/>
        </authorList>
    </citation>
    <scope>NUCLEOTIDE SEQUENCE</scope>
    <source>
        <strain evidence="2">Azabu</strain>
    </source>
</reference>
<sequence length="243" mass="27187">MSVSLGGSIFSRLLSLWRSLKGETVTFVDAVTNPVPQDDCATLEESTDLVKLSHNSVLTQTDSTDVAGTEDDFPTGLSRATTNDTVENNEFVLLVEDDQSQLEESAQLLENACSQFRTDVPLEDLLHISVGLHKNLEDRAEQICSVVSENGMKLESEKVKLPDTIPEAVHQGCAKEKALELKRGNLRRSQRRLYPTPRLDEDRPTKVSKKDEPTDLKELDLSRETRQLLDLDSPIKPRFNQGR</sequence>
<feature type="region of interest" description="Disordered" evidence="1">
    <location>
        <begin position="187"/>
        <end position="221"/>
    </location>
</feature>
<comment type="caution">
    <text evidence="2">The sequence shown here is derived from an EMBL/GenBank/DDBJ whole genome shotgun (WGS) entry which is preliminary data.</text>
</comment>
<organism evidence="2 3">
    <name type="scientific">Babesia gibsoni</name>
    <dbReference type="NCBI Taxonomy" id="33632"/>
    <lineage>
        <taxon>Eukaryota</taxon>
        <taxon>Sar</taxon>
        <taxon>Alveolata</taxon>
        <taxon>Apicomplexa</taxon>
        <taxon>Aconoidasida</taxon>
        <taxon>Piroplasmida</taxon>
        <taxon>Babesiidae</taxon>
        <taxon>Babesia</taxon>
    </lineage>
</organism>
<proteinExistence type="predicted"/>
<keyword evidence="3" id="KW-1185">Reference proteome</keyword>
<feature type="compositionally biased region" description="Basic and acidic residues" evidence="1">
    <location>
        <begin position="198"/>
        <end position="221"/>
    </location>
</feature>
<protein>
    <submittedName>
        <fullName evidence="2">Uncharacterized protein</fullName>
    </submittedName>
</protein>
<gene>
    <name evidence="2" type="ORF">BgAZ_403270</name>
</gene>
<evidence type="ECO:0000313" key="3">
    <source>
        <dbReference type="Proteomes" id="UP001230268"/>
    </source>
</evidence>
<evidence type="ECO:0000313" key="2">
    <source>
        <dbReference type="EMBL" id="KAK1442297.1"/>
    </source>
</evidence>
<dbReference type="EMBL" id="JAVEPI010000004">
    <property type="protein sequence ID" value="KAK1442297.1"/>
    <property type="molecule type" value="Genomic_DNA"/>
</dbReference>
<name>A0AAD8LIN9_BABGI</name>
<evidence type="ECO:0000256" key="1">
    <source>
        <dbReference type="SAM" id="MobiDB-lite"/>
    </source>
</evidence>
<dbReference type="AlphaFoldDB" id="A0AAD8LIN9"/>
<accession>A0AAD8LIN9</accession>